<dbReference type="EMBL" id="FBWG01000003">
    <property type="protein sequence ID" value="CUX15600.1"/>
    <property type="molecule type" value="Genomic_DNA"/>
</dbReference>
<keyword evidence="1" id="KW-0812">Transmembrane</keyword>
<keyword evidence="1" id="KW-0472">Membrane</keyword>
<keyword evidence="1" id="KW-1133">Transmembrane helix</keyword>
<gene>
    <name evidence="2" type="ORF">AGR7C_Cc110324</name>
</gene>
<name>A0A1S7P3P8_9HYPH</name>
<reference evidence="2 3" key="1">
    <citation type="submission" date="2016-01" db="EMBL/GenBank/DDBJ databases">
        <authorList>
            <person name="Oliw E.H."/>
        </authorList>
    </citation>
    <scope>NUCLEOTIDE SEQUENCE [LARGE SCALE GENOMIC DNA]</scope>
    <source>
        <strain evidence="2 3">Zutra 3-1</strain>
    </source>
</reference>
<organism evidence="2 3">
    <name type="scientific">Agrobacterium deltaense Zutra 3/1</name>
    <dbReference type="NCBI Taxonomy" id="1183427"/>
    <lineage>
        <taxon>Bacteria</taxon>
        <taxon>Pseudomonadati</taxon>
        <taxon>Pseudomonadota</taxon>
        <taxon>Alphaproteobacteria</taxon>
        <taxon>Hyphomicrobiales</taxon>
        <taxon>Rhizobiaceae</taxon>
        <taxon>Rhizobium/Agrobacterium group</taxon>
        <taxon>Agrobacterium</taxon>
    </lineage>
</organism>
<protein>
    <submittedName>
        <fullName evidence="2">Uncharacterized protein</fullName>
    </submittedName>
</protein>
<dbReference type="Proteomes" id="UP000191987">
    <property type="component" value="Unassembled WGS sequence"/>
</dbReference>
<sequence length="200" mass="22794">MSATQQISESPQLLAALVAASTAFTLWILGQFVAVGVGFWKKSREKEKFIRSLYAEIDFNTADMAIFLAAPISYVTFRERIKENKDFVPHITDARHTHFYLKNIDSISATGREYIGDVVYFYGVLDKIRAKIDGIYRKSFTNISLEGRESAIRSLYEHAEEAKKTGEKLLQTMEGKYRGYKLKRKIRSPGISKNQKAPKP</sequence>
<evidence type="ECO:0000313" key="3">
    <source>
        <dbReference type="Proteomes" id="UP000191987"/>
    </source>
</evidence>
<accession>A0A1S7P3P8</accession>
<feature type="transmembrane region" description="Helical" evidence="1">
    <location>
        <begin position="12"/>
        <end position="40"/>
    </location>
</feature>
<proteinExistence type="predicted"/>
<dbReference type="AlphaFoldDB" id="A0A1S7P3P8"/>
<evidence type="ECO:0000313" key="2">
    <source>
        <dbReference type="EMBL" id="CUX15600.1"/>
    </source>
</evidence>
<evidence type="ECO:0000256" key="1">
    <source>
        <dbReference type="SAM" id="Phobius"/>
    </source>
</evidence>
<dbReference type="RefSeq" id="WP_125146930.1">
    <property type="nucleotide sequence ID" value="NZ_LT009748.1"/>
</dbReference>